<feature type="transmembrane region" description="Helical" evidence="1">
    <location>
        <begin position="178"/>
        <end position="199"/>
    </location>
</feature>
<evidence type="ECO:0000256" key="1">
    <source>
        <dbReference type="SAM" id="Phobius"/>
    </source>
</evidence>
<proteinExistence type="predicted"/>
<accession>A0A0G0Y8R9</accession>
<reference evidence="2 3" key="1">
    <citation type="journal article" date="2015" name="Nature">
        <title>rRNA introns, odd ribosomes, and small enigmatic genomes across a large radiation of phyla.</title>
        <authorList>
            <person name="Brown C.T."/>
            <person name="Hug L.A."/>
            <person name="Thomas B.C."/>
            <person name="Sharon I."/>
            <person name="Castelle C.J."/>
            <person name="Singh A."/>
            <person name="Wilkins M.J."/>
            <person name="Williams K.H."/>
            <person name="Banfield J.F."/>
        </authorList>
    </citation>
    <scope>NUCLEOTIDE SEQUENCE [LARGE SCALE GENOMIC DNA]</scope>
</reference>
<feature type="transmembrane region" description="Helical" evidence="1">
    <location>
        <begin position="145"/>
        <end position="166"/>
    </location>
</feature>
<dbReference type="EMBL" id="LCCN01000002">
    <property type="protein sequence ID" value="KKS33084.1"/>
    <property type="molecule type" value="Genomic_DNA"/>
</dbReference>
<keyword evidence="1" id="KW-0812">Transmembrane</keyword>
<dbReference type="STRING" id="1618356.UU93_C0002G0012"/>
<name>A0A0G0Y8R9_9BACT</name>
<organism evidence="2 3">
    <name type="scientific">Candidatus Amesbacteria bacterium GW2011_GWA2_42_12</name>
    <dbReference type="NCBI Taxonomy" id="1618356"/>
    <lineage>
        <taxon>Bacteria</taxon>
        <taxon>Candidatus Amesiibacteriota</taxon>
    </lineage>
</organism>
<comment type="caution">
    <text evidence="2">The sequence shown here is derived from an EMBL/GenBank/DDBJ whole genome shotgun (WGS) entry which is preliminary data.</text>
</comment>
<feature type="transmembrane region" description="Helical" evidence="1">
    <location>
        <begin position="234"/>
        <end position="252"/>
    </location>
</feature>
<feature type="transmembrane region" description="Helical" evidence="1">
    <location>
        <begin position="115"/>
        <end position="139"/>
    </location>
</feature>
<protein>
    <submittedName>
        <fullName evidence="2">Uncharacterized protein</fullName>
    </submittedName>
</protein>
<feature type="transmembrane region" description="Helical" evidence="1">
    <location>
        <begin position="82"/>
        <end position="103"/>
    </location>
</feature>
<dbReference type="Proteomes" id="UP000034160">
    <property type="component" value="Unassembled WGS sequence"/>
</dbReference>
<feature type="transmembrane region" description="Helical" evidence="1">
    <location>
        <begin position="55"/>
        <end position="76"/>
    </location>
</feature>
<gene>
    <name evidence="2" type="ORF">UU93_C0002G0012</name>
</gene>
<keyword evidence="1" id="KW-0472">Membrane</keyword>
<evidence type="ECO:0000313" key="2">
    <source>
        <dbReference type="EMBL" id="KKS33084.1"/>
    </source>
</evidence>
<keyword evidence="1" id="KW-1133">Transmembrane helix</keyword>
<sequence length="254" mass="28054">MRKRQKFVLTSIVISAAVAGIQLAPLEWRYLLIAALAASTWLMATWSLKEGLSGIEWLTVPLPSILFTAGVGFFYILLPSNVWLKALIILLFGLGQYALLLTSNIFSVAAIRTIALFRAANAVGFVMTILTGFFLYNTILSFRTGFWISAPLIALVSFLLILPALWSVELESTMQSRVVSYSIWLSLLMALLSVAVSIWPITLAVYSLFLSTMLYVFLGISQHHFSGKLFVKTAWEYVTVGIVVLITMLATASI</sequence>
<evidence type="ECO:0000313" key="3">
    <source>
        <dbReference type="Proteomes" id="UP000034160"/>
    </source>
</evidence>
<feature type="transmembrane region" description="Helical" evidence="1">
    <location>
        <begin position="30"/>
        <end position="48"/>
    </location>
</feature>
<dbReference type="AlphaFoldDB" id="A0A0G0Y8R9"/>